<protein>
    <submittedName>
        <fullName evidence="2">Uncharacterized protein</fullName>
    </submittedName>
</protein>
<reference evidence="2 3" key="1">
    <citation type="submission" date="2014-04" db="EMBL/GenBank/DDBJ databases">
        <authorList>
            <consortium name="DOE Joint Genome Institute"/>
            <person name="Kuo A."/>
            <person name="Zuccaro A."/>
            <person name="Kohler A."/>
            <person name="Nagy L.G."/>
            <person name="Floudas D."/>
            <person name="Copeland A."/>
            <person name="Barry K.W."/>
            <person name="Cichocki N."/>
            <person name="Veneault-Fourrey C."/>
            <person name="LaButti K."/>
            <person name="Lindquist E.A."/>
            <person name="Lipzen A."/>
            <person name="Lundell T."/>
            <person name="Morin E."/>
            <person name="Murat C."/>
            <person name="Sun H."/>
            <person name="Tunlid A."/>
            <person name="Henrissat B."/>
            <person name="Grigoriev I.V."/>
            <person name="Hibbett D.S."/>
            <person name="Martin F."/>
            <person name="Nordberg H.P."/>
            <person name="Cantor M.N."/>
            <person name="Hua S.X."/>
        </authorList>
    </citation>
    <scope>NUCLEOTIDE SEQUENCE [LARGE SCALE GENOMIC DNA]</scope>
    <source>
        <strain evidence="2 3">MAFF 305830</strain>
    </source>
</reference>
<feature type="compositionally biased region" description="Acidic residues" evidence="1">
    <location>
        <begin position="297"/>
        <end position="308"/>
    </location>
</feature>
<evidence type="ECO:0000313" key="3">
    <source>
        <dbReference type="Proteomes" id="UP000054097"/>
    </source>
</evidence>
<evidence type="ECO:0000313" key="2">
    <source>
        <dbReference type="EMBL" id="KIM27431.1"/>
    </source>
</evidence>
<gene>
    <name evidence="2" type="ORF">M408DRAFT_169859</name>
</gene>
<feature type="compositionally biased region" description="Polar residues" evidence="1">
    <location>
        <begin position="41"/>
        <end position="52"/>
    </location>
</feature>
<feature type="region of interest" description="Disordered" evidence="1">
    <location>
        <begin position="272"/>
        <end position="349"/>
    </location>
</feature>
<accession>A0A0C3B7I1</accession>
<name>A0A0C3B7I1_SERVB</name>
<keyword evidence="3" id="KW-1185">Reference proteome</keyword>
<feature type="compositionally biased region" description="Polar residues" evidence="1">
    <location>
        <begin position="93"/>
        <end position="117"/>
    </location>
</feature>
<feature type="compositionally biased region" description="Polar residues" evidence="1">
    <location>
        <begin position="176"/>
        <end position="187"/>
    </location>
</feature>
<sequence length="349" mass="36684">MDEAVSGGEGEGAVGREEDIDGSAVGEARMGSVAPTPPSLQPTQQAGPSSPVSPVKMGALAGNPLPTNKRVPFTPLKGLTSPSTAFSPGMGSGSSRATFSPASTSGGTRATDLSSTMRWKRTRTSDPMSYSPRKRARRGIEASDSDTEETSPKRKGSIHSDDEEDPASSKARHPSRSASTHSSADETGNQRREGTQATFKRTTIPAAPPPSSPHAQEFMDAGPPSPMMDADTPRPPLSTPLTPLPTSVVHGTAPPTRSPRATALTASAQVMAVGTQSGRIVKPPGRKHRPVTHHEDDYDGEGSPDETGELTIVRLERKSDGDRRKRRRGTGRGDGRGDQVHTVCGPDDY</sequence>
<feature type="region of interest" description="Disordered" evidence="1">
    <location>
        <begin position="1"/>
        <end position="260"/>
    </location>
</feature>
<evidence type="ECO:0000256" key="1">
    <source>
        <dbReference type="SAM" id="MobiDB-lite"/>
    </source>
</evidence>
<reference evidence="3" key="2">
    <citation type="submission" date="2015-01" db="EMBL/GenBank/DDBJ databases">
        <title>Evolutionary Origins and Diversification of the Mycorrhizal Mutualists.</title>
        <authorList>
            <consortium name="DOE Joint Genome Institute"/>
            <consortium name="Mycorrhizal Genomics Consortium"/>
            <person name="Kohler A."/>
            <person name="Kuo A."/>
            <person name="Nagy L.G."/>
            <person name="Floudas D."/>
            <person name="Copeland A."/>
            <person name="Barry K.W."/>
            <person name="Cichocki N."/>
            <person name="Veneault-Fourrey C."/>
            <person name="LaButti K."/>
            <person name="Lindquist E.A."/>
            <person name="Lipzen A."/>
            <person name="Lundell T."/>
            <person name="Morin E."/>
            <person name="Murat C."/>
            <person name="Riley R."/>
            <person name="Ohm R."/>
            <person name="Sun H."/>
            <person name="Tunlid A."/>
            <person name="Henrissat B."/>
            <person name="Grigoriev I.V."/>
            <person name="Hibbett D.S."/>
            <person name="Martin F."/>
        </authorList>
    </citation>
    <scope>NUCLEOTIDE SEQUENCE [LARGE SCALE GENOMIC DNA]</scope>
    <source>
        <strain evidence="3">MAFF 305830</strain>
    </source>
</reference>
<dbReference type="EMBL" id="KN824299">
    <property type="protein sequence ID" value="KIM27431.1"/>
    <property type="molecule type" value="Genomic_DNA"/>
</dbReference>
<dbReference type="AlphaFoldDB" id="A0A0C3B7I1"/>
<proteinExistence type="predicted"/>
<feature type="compositionally biased region" description="Basic and acidic residues" evidence="1">
    <location>
        <begin position="314"/>
        <end position="323"/>
    </location>
</feature>
<dbReference type="HOGENOM" id="CLU_794925_0_0_1"/>
<dbReference type="Proteomes" id="UP000054097">
    <property type="component" value="Unassembled WGS sequence"/>
</dbReference>
<organism evidence="2 3">
    <name type="scientific">Serendipita vermifera MAFF 305830</name>
    <dbReference type="NCBI Taxonomy" id="933852"/>
    <lineage>
        <taxon>Eukaryota</taxon>
        <taxon>Fungi</taxon>
        <taxon>Dikarya</taxon>
        <taxon>Basidiomycota</taxon>
        <taxon>Agaricomycotina</taxon>
        <taxon>Agaricomycetes</taxon>
        <taxon>Sebacinales</taxon>
        <taxon>Serendipitaceae</taxon>
        <taxon>Serendipita</taxon>
    </lineage>
</organism>